<dbReference type="EMBL" id="JACXAD010000022">
    <property type="protein sequence ID" value="MBD2769681.1"/>
    <property type="molecule type" value="Genomic_DNA"/>
</dbReference>
<protein>
    <submittedName>
        <fullName evidence="1">Uncharacterized protein</fullName>
    </submittedName>
</protein>
<reference evidence="1" key="1">
    <citation type="submission" date="2020-09" db="EMBL/GenBank/DDBJ databases">
        <authorList>
            <person name="Kim M.K."/>
        </authorList>
    </citation>
    <scope>NUCLEOTIDE SEQUENCE</scope>
    <source>
        <strain evidence="1">BT664</strain>
    </source>
</reference>
<accession>A0A927BFW3</accession>
<keyword evidence="2" id="KW-1185">Reference proteome</keyword>
<dbReference type="Proteomes" id="UP000612233">
    <property type="component" value="Unassembled WGS sequence"/>
</dbReference>
<gene>
    <name evidence="1" type="ORF">IC235_17460</name>
</gene>
<comment type="caution">
    <text evidence="1">The sequence shown here is derived from an EMBL/GenBank/DDBJ whole genome shotgun (WGS) entry which is preliminary data.</text>
</comment>
<evidence type="ECO:0000313" key="2">
    <source>
        <dbReference type="Proteomes" id="UP000612233"/>
    </source>
</evidence>
<name>A0A927BFW3_9BACT</name>
<evidence type="ECO:0000313" key="1">
    <source>
        <dbReference type="EMBL" id="MBD2769681.1"/>
    </source>
</evidence>
<proteinExistence type="predicted"/>
<dbReference type="RefSeq" id="WP_191006490.1">
    <property type="nucleotide sequence ID" value="NZ_JACXAD010000022.1"/>
</dbReference>
<organism evidence="1 2">
    <name type="scientific">Hymenobacter montanus</name>
    <dbReference type="NCBI Taxonomy" id="2771359"/>
    <lineage>
        <taxon>Bacteria</taxon>
        <taxon>Pseudomonadati</taxon>
        <taxon>Bacteroidota</taxon>
        <taxon>Cytophagia</taxon>
        <taxon>Cytophagales</taxon>
        <taxon>Hymenobacteraceae</taxon>
        <taxon>Hymenobacter</taxon>
    </lineage>
</organism>
<dbReference type="AlphaFoldDB" id="A0A927BFW3"/>
<sequence length="87" mass="10344">MFFIRKPRLLQTGLFRAHAQFMSTSATLRRQANLDTRNRKIRDAFYQRYTRVPRERKPDRGQVVAQLPEKFFLSIATLEKLLYAAVK</sequence>